<protein>
    <submittedName>
        <fullName evidence="1">Uncharacterized protein</fullName>
    </submittedName>
</protein>
<evidence type="ECO:0000313" key="1">
    <source>
        <dbReference type="EMBL" id="PHJ39774.1"/>
    </source>
</evidence>
<organism evidence="1 2">
    <name type="scientific">Desulforamulus profundi</name>
    <dbReference type="NCBI Taxonomy" id="1383067"/>
    <lineage>
        <taxon>Bacteria</taxon>
        <taxon>Bacillati</taxon>
        <taxon>Bacillota</taxon>
        <taxon>Clostridia</taxon>
        <taxon>Eubacteriales</taxon>
        <taxon>Peptococcaceae</taxon>
        <taxon>Desulforamulus</taxon>
    </lineage>
</organism>
<evidence type="ECO:0000313" key="2">
    <source>
        <dbReference type="Proteomes" id="UP000222564"/>
    </source>
</evidence>
<dbReference type="AlphaFoldDB" id="A0A2C6MIX0"/>
<name>A0A2C6MIX0_9FIRM</name>
<sequence length="123" mass="14523">MNNKLLQFLTTELPELTNLVFMEEVEDDLIKLVTKVDEDCLEEAFNALRKLNANPRLGKRLEDKYGMDLTDYFKHYVCNANVRIVYKQSVVDGQLIAEIWTIACRKDFEAYVRTFNRLQARKR</sequence>
<dbReference type="Gene3D" id="3.30.2310.20">
    <property type="entry name" value="RelE-like"/>
    <property type="match status" value="1"/>
</dbReference>
<comment type="caution">
    <text evidence="1">The sequence shown here is derived from an EMBL/GenBank/DDBJ whole genome shotgun (WGS) entry which is preliminary data.</text>
</comment>
<dbReference type="RefSeq" id="WP_099082006.1">
    <property type="nucleotide sequence ID" value="NZ_AWQQ01000009.1"/>
</dbReference>
<gene>
    <name evidence="1" type="ORF">P378_01415</name>
</gene>
<accession>A0A2C6MIX0</accession>
<proteinExistence type="predicted"/>
<dbReference type="OrthoDB" id="5368584at2"/>
<keyword evidence="2" id="KW-1185">Reference proteome</keyword>
<reference evidence="1 2" key="1">
    <citation type="submission" date="2013-09" db="EMBL/GenBank/DDBJ databases">
        <title>Biodegradation of hydrocarbons in the deep terrestrial subsurface : characterization of a microbial consortium composed of two Desulfotomaculum species originating from a deep geological formation.</title>
        <authorList>
            <person name="Aullo T."/>
            <person name="Berlendis S."/>
            <person name="Lascourreges J.-F."/>
            <person name="Dessort D."/>
            <person name="Saint-Laurent S."/>
            <person name="Schraauwers B."/>
            <person name="Mas J."/>
            <person name="Magot M."/>
            <person name="Ranchou-Peyruse A."/>
        </authorList>
    </citation>
    <scope>NUCLEOTIDE SEQUENCE [LARGE SCALE GENOMIC DNA]</scope>
    <source>
        <strain evidence="1 2">Bs107</strain>
    </source>
</reference>
<dbReference type="InterPro" id="IPR035093">
    <property type="entry name" value="RelE/ParE_toxin_dom_sf"/>
</dbReference>
<dbReference type="Proteomes" id="UP000222564">
    <property type="component" value="Unassembled WGS sequence"/>
</dbReference>
<dbReference type="EMBL" id="AWQQ01000009">
    <property type="protein sequence ID" value="PHJ39774.1"/>
    <property type="molecule type" value="Genomic_DNA"/>
</dbReference>